<keyword evidence="3" id="KW-1185">Reference proteome</keyword>
<dbReference type="STRING" id="41688.A0A2N3MZ86"/>
<evidence type="ECO:0000313" key="2">
    <source>
        <dbReference type="EMBL" id="PKS05491.1"/>
    </source>
</evidence>
<comment type="caution">
    <text evidence="2">The sequence shown here is derived from an EMBL/GenBank/DDBJ whole genome shotgun (WGS) entry which is preliminary data.</text>
</comment>
<dbReference type="Gene3D" id="3.40.50.1820">
    <property type="entry name" value="alpha/beta hydrolase"/>
    <property type="match status" value="1"/>
</dbReference>
<dbReference type="PANTHER" id="PTHR37017:SF3">
    <property type="entry name" value="AB HYDROLASE-1 DOMAIN-CONTAINING PROTEIN"/>
    <property type="match status" value="1"/>
</dbReference>
<name>A0A2N3MZ86_9PEZI</name>
<dbReference type="OrthoDB" id="408373at2759"/>
<dbReference type="Pfam" id="PF12697">
    <property type="entry name" value="Abhydrolase_6"/>
    <property type="match status" value="1"/>
</dbReference>
<protein>
    <recommendedName>
        <fullName evidence="1">AB hydrolase-1 domain-containing protein</fullName>
    </recommendedName>
</protein>
<proteinExistence type="predicted"/>
<evidence type="ECO:0000313" key="3">
    <source>
        <dbReference type="Proteomes" id="UP000233524"/>
    </source>
</evidence>
<evidence type="ECO:0000259" key="1">
    <source>
        <dbReference type="Pfam" id="PF12697"/>
    </source>
</evidence>
<gene>
    <name evidence="2" type="ORF">jhhlp_008869</name>
</gene>
<dbReference type="InterPro" id="IPR000073">
    <property type="entry name" value="AB_hydrolase_1"/>
</dbReference>
<dbReference type="EMBL" id="NLAX01001623">
    <property type="protein sequence ID" value="PKS05491.1"/>
    <property type="molecule type" value="Genomic_DNA"/>
</dbReference>
<organism evidence="2 3">
    <name type="scientific">Lomentospora prolificans</name>
    <dbReference type="NCBI Taxonomy" id="41688"/>
    <lineage>
        <taxon>Eukaryota</taxon>
        <taxon>Fungi</taxon>
        <taxon>Dikarya</taxon>
        <taxon>Ascomycota</taxon>
        <taxon>Pezizomycotina</taxon>
        <taxon>Sordariomycetes</taxon>
        <taxon>Hypocreomycetidae</taxon>
        <taxon>Microascales</taxon>
        <taxon>Microascaceae</taxon>
        <taxon>Lomentospora</taxon>
    </lineage>
</organism>
<dbReference type="AlphaFoldDB" id="A0A2N3MZ86"/>
<reference evidence="2 3" key="1">
    <citation type="journal article" date="2017" name="G3 (Bethesda)">
        <title>First Draft Genome Sequence of the Pathogenic Fungus Lomentospora prolificans (Formerly Scedosporium prolificans).</title>
        <authorList>
            <person name="Luo R."/>
            <person name="Zimin A."/>
            <person name="Workman R."/>
            <person name="Fan Y."/>
            <person name="Pertea G."/>
            <person name="Grossman N."/>
            <person name="Wear M.P."/>
            <person name="Jia B."/>
            <person name="Miller H."/>
            <person name="Casadevall A."/>
            <person name="Timp W."/>
            <person name="Zhang S.X."/>
            <person name="Salzberg S.L."/>
        </authorList>
    </citation>
    <scope>NUCLEOTIDE SEQUENCE [LARGE SCALE GENOMIC DNA]</scope>
    <source>
        <strain evidence="2 3">JHH-5317</strain>
    </source>
</reference>
<feature type="domain" description="AB hydrolase-1" evidence="1">
    <location>
        <begin position="7"/>
        <end position="244"/>
    </location>
</feature>
<dbReference type="Proteomes" id="UP000233524">
    <property type="component" value="Unassembled WGS sequence"/>
</dbReference>
<dbReference type="InterPro" id="IPR029058">
    <property type="entry name" value="AB_hydrolase_fold"/>
</dbReference>
<dbReference type="VEuPathDB" id="FungiDB:jhhlp_008869"/>
<dbReference type="InterPro" id="IPR052897">
    <property type="entry name" value="Sec-Metab_Biosynth_Hydrolase"/>
</dbReference>
<dbReference type="PANTHER" id="PTHR37017">
    <property type="entry name" value="AB HYDROLASE-1 DOMAIN-CONTAINING PROTEIN-RELATED"/>
    <property type="match status" value="1"/>
</dbReference>
<dbReference type="InParanoid" id="A0A2N3MZ86"/>
<dbReference type="SUPFAM" id="SSF53474">
    <property type="entry name" value="alpha/beta-Hydrolases"/>
    <property type="match status" value="1"/>
</dbReference>
<sequence length="257" mass="27550">MPSKPSLVFVPSAWHAANTWDGVTSLLTEQGYNCTSVTLPSTLGDPSATFLQDLTAVRDAITAQTKEGRDVVVVVHSYSGSVGASAIKGLTKTKDATEPSSEGHVVGMAMIAAEFAVPGKSFIDSFGEKAPPTWKEDGESGFVTIAVDARDLLYHDLPAVEGKMWASELQRQSLKALKEGGEHVYAGWADVPNWFLLTLDDHAHPAEAQRTMAHSAKEAGGDVTIREIHSGHSPMLSRPKDVVDFLLEAVAAFSKYE</sequence>
<accession>A0A2N3MZ86</accession>